<dbReference type="SMART" id="SM00490">
    <property type="entry name" value="HELICc"/>
    <property type="match status" value="1"/>
</dbReference>
<feature type="non-terminal residue" evidence="4">
    <location>
        <position position="383"/>
    </location>
</feature>
<dbReference type="InterPro" id="IPR027417">
    <property type="entry name" value="P-loop_NTPase"/>
</dbReference>
<proteinExistence type="predicted"/>
<evidence type="ECO:0000256" key="1">
    <source>
        <dbReference type="SAM" id="MobiDB-lite"/>
    </source>
</evidence>
<name>A0A0F9GHN0_9ZZZZ</name>
<feature type="region of interest" description="Disordered" evidence="1">
    <location>
        <begin position="364"/>
        <end position="383"/>
    </location>
</feature>
<dbReference type="SUPFAM" id="SSF52540">
    <property type="entry name" value="P-loop containing nucleoside triphosphate hydrolases"/>
    <property type="match status" value="1"/>
</dbReference>
<dbReference type="Gene3D" id="3.40.50.300">
    <property type="entry name" value="P-loop containing nucleotide triphosphate hydrolases"/>
    <property type="match status" value="2"/>
</dbReference>
<dbReference type="GO" id="GO:0005829">
    <property type="term" value="C:cytosol"/>
    <property type="evidence" value="ECO:0007669"/>
    <property type="project" value="TreeGrafter"/>
</dbReference>
<dbReference type="PANTHER" id="PTHR47396">
    <property type="entry name" value="TYPE I RESTRICTION ENZYME ECOKI R PROTEIN"/>
    <property type="match status" value="1"/>
</dbReference>
<evidence type="ECO:0000259" key="2">
    <source>
        <dbReference type="PROSITE" id="PS51192"/>
    </source>
</evidence>
<evidence type="ECO:0008006" key="5">
    <source>
        <dbReference type="Google" id="ProtNLM"/>
    </source>
</evidence>
<dbReference type="PROSITE" id="PS51192">
    <property type="entry name" value="HELICASE_ATP_BIND_1"/>
    <property type="match status" value="1"/>
</dbReference>
<evidence type="ECO:0000313" key="4">
    <source>
        <dbReference type="EMBL" id="KKL98238.1"/>
    </source>
</evidence>
<feature type="compositionally biased region" description="Basic and acidic residues" evidence="1">
    <location>
        <begin position="365"/>
        <end position="383"/>
    </location>
</feature>
<dbReference type="Pfam" id="PF00271">
    <property type="entry name" value="Helicase_C"/>
    <property type="match status" value="1"/>
</dbReference>
<feature type="domain" description="Helicase ATP-binding" evidence="2">
    <location>
        <begin position="15"/>
        <end position="169"/>
    </location>
</feature>
<protein>
    <recommendedName>
        <fullName evidence="5">Helicase ATP-binding domain-containing protein</fullName>
    </recommendedName>
</protein>
<dbReference type="GO" id="GO:0005524">
    <property type="term" value="F:ATP binding"/>
    <property type="evidence" value="ECO:0007669"/>
    <property type="project" value="InterPro"/>
</dbReference>
<dbReference type="SMART" id="SM00487">
    <property type="entry name" value="DEXDc"/>
    <property type="match status" value="1"/>
</dbReference>
<dbReference type="Pfam" id="PF04851">
    <property type="entry name" value="ResIII"/>
    <property type="match status" value="1"/>
</dbReference>
<dbReference type="AlphaFoldDB" id="A0A0F9GHN0"/>
<accession>A0A0F9GHN0</accession>
<comment type="caution">
    <text evidence="4">The sequence shown here is derived from an EMBL/GenBank/DDBJ whole genome shotgun (WGS) entry which is preliminary data.</text>
</comment>
<dbReference type="PANTHER" id="PTHR47396:SF1">
    <property type="entry name" value="ATP-DEPENDENT HELICASE IRC3-RELATED"/>
    <property type="match status" value="1"/>
</dbReference>
<dbReference type="GO" id="GO:0003677">
    <property type="term" value="F:DNA binding"/>
    <property type="evidence" value="ECO:0007669"/>
    <property type="project" value="InterPro"/>
</dbReference>
<dbReference type="PROSITE" id="PS51194">
    <property type="entry name" value="HELICASE_CTER"/>
    <property type="match status" value="1"/>
</dbReference>
<dbReference type="GO" id="GO:0016787">
    <property type="term" value="F:hydrolase activity"/>
    <property type="evidence" value="ECO:0007669"/>
    <property type="project" value="InterPro"/>
</dbReference>
<gene>
    <name evidence="4" type="ORF">LCGC14_1826460</name>
</gene>
<organism evidence="4">
    <name type="scientific">marine sediment metagenome</name>
    <dbReference type="NCBI Taxonomy" id="412755"/>
    <lineage>
        <taxon>unclassified sequences</taxon>
        <taxon>metagenomes</taxon>
        <taxon>ecological metagenomes</taxon>
    </lineage>
</organism>
<feature type="domain" description="Helicase C-terminal" evidence="3">
    <location>
        <begin position="220"/>
        <end position="375"/>
    </location>
</feature>
<dbReference type="InterPro" id="IPR050742">
    <property type="entry name" value="Helicase_Restrict-Modif_Enz"/>
</dbReference>
<evidence type="ECO:0000259" key="3">
    <source>
        <dbReference type="PROSITE" id="PS51194"/>
    </source>
</evidence>
<dbReference type="InterPro" id="IPR006935">
    <property type="entry name" value="Helicase/UvrB_N"/>
</dbReference>
<dbReference type="InterPro" id="IPR001650">
    <property type="entry name" value="Helicase_C-like"/>
</dbReference>
<dbReference type="EMBL" id="LAZR01017968">
    <property type="protein sequence ID" value="KKL98238.1"/>
    <property type="molecule type" value="Genomic_DNA"/>
</dbReference>
<dbReference type="InterPro" id="IPR014001">
    <property type="entry name" value="Helicase_ATP-bd"/>
</dbReference>
<reference evidence="4" key="1">
    <citation type="journal article" date="2015" name="Nature">
        <title>Complex archaea that bridge the gap between prokaryotes and eukaryotes.</title>
        <authorList>
            <person name="Spang A."/>
            <person name="Saw J.H."/>
            <person name="Jorgensen S.L."/>
            <person name="Zaremba-Niedzwiedzka K."/>
            <person name="Martijn J."/>
            <person name="Lind A.E."/>
            <person name="van Eijk R."/>
            <person name="Schleper C."/>
            <person name="Guy L."/>
            <person name="Ettema T.J."/>
        </authorList>
    </citation>
    <scope>NUCLEOTIDE SEQUENCE</scope>
</reference>
<sequence length="383" mass="42516">MLLRPRQASFVERCCTALDAKGNTLGVAPTGSGKTVMLSAVVGHYADKGIERALILQHRDELTEQNRKTFHAVNPDCGQTGVIDATRKDFHLPITFAMVQTLTRNRQYMKPLDLLVVDEAHHVTAKSYENIIETAQEQNPDVMIAGFTATAQRGDKTPLRKVFDNVADQIMLGEMIRSGLLVQPRTFVIDIGVREELEGVRQTLNDYDMDAVAKIMDRRVLNEQIVEHWKEKAGDRQTVVFCSTIMHAEHVCEAFSEGGISARKVTSETTTVDRKAILSGFENLEFQVIVNVMVLTEGWDCPPVSCVVLLRPASYKSTMIQMAGRGLRRLDPEKYPGRTKSDCLILDFGTSVLTHGTLEMDAELEPGKHKGEAPEKTCPECGG</sequence>